<comment type="caution">
    <text evidence="11">The sequence shown here is derived from an EMBL/GenBank/DDBJ whole genome shotgun (WGS) entry which is preliminary data.</text>
</comment>
<evidence type="ECO:0000256" key="2">
    <source>
        <dbReference type="ARBA" id="ARBA00022448"/>
    </source>
</evidence>
<comment type="similarity">
    <text evidence="9">Belongs to the pannexin family.</text>
</comment>
<dbReference type="PANTHER" id="PTHR11893">
    <property type="entry name" value="INNEXIN"/>
    <property type="match status" value="1"/>
</dbReference>
<dbReference type="EMBL" id="JTDF01001482">
    <property type="protein sequence ID" value="KAF8569954.1"/>
    <property type="molecule type" value="Genomic_DNA"/>
</dbReference>
<dbReference type="GO" id="GO:0005243">
    <property type="term" value="F:gap junction channel activity"/>
    <property type="evidence" value="ECO:0007669"/>
    <property type="project" value="TreeGrafter"/>
</dbReference>
<dbReference type="GO" id="GO:0005921">
    <property type="term" value="C:gap junction"/>
    <property type="evidence" value="ECO:0007669"/>
    <property type="project" value="UniProtKB-UniRule"/>
</dbReference>
<evidence type="ECO:0000256" key="5">
    <source>
        <dbReference type="ARBA" id="ARBA00022989"/>
    </source>
</evidence>
<organism evidence="11 12">
    <name type="scientific">Paragonimus westermani</name>
    <dbReference type="NCBI Taxonomy" id="34504"/>
    <lineage>
        <taxon>Eukaryota</taxon>
        <taxon>Metazoa</taxon>
        <taxon>Spiralia</taxon>
        <taxon>Lophotrochozoa</taxon>
        <taxon>Platyhelminthes</taxon>
        <taxon>Trematoda</taxon>
        <taxon>Digenea</taxon>
        <taxon>Plagiorchiida</taxon>
        <taxon>Troglotremata</taxon>
        <taxon>Troglotrematidae</taxon>
        <taxon>Paragonimus</taxon>
    </lineage>
</organism>
<evidence type="ECO:0000256" key="3">
    <source>
        <dbReference type="ARBA" id="ARBA00022475"/>
    </source>
</evidence>
<keyword evidence="7 9" id="KW-0472">Membrane</keyword>
<keyword evidence="2 9" id="KW-0813">Transport</keyword>
<dbReference type="GO" id="GO:0005886">
    <property type="term" value="C:plasma membrane"/>
    <property type="evidence" value="ECO:0007669"/>
    <property type="project" value="UniProtKB-SubCell"/>
</dbReference>
<evidence type="ECO:0000256" key="8">
    <source>
        <dbReference type="ARBA" id="ARBA00023303"/>
    </source>
</evidence>
<keyword evidence="5 9" id="KW-1133">Transmembrane helix</keyword>
<keyword evidence="4 9" id="KW-0812">Transmembrane</keyword>
<evidence type="ECO:0000256" key="9">
    <source>
        <dbReference type="RuleBase" id="RU010713"/>
    </source>
</evidence>
<keyword evidence="3" id="KW-1003">Cell membrane</keyword>
<dbReference type="PANTHER" id="PTHR11893:SF36">
    <property type="entry name" value="INNEXIN-5"/>
    <property type="match status" value="1"/>
</dbReference>
<feature type="transmembrane region" description="Helical" evidence="9">
    <location>
        <begin position="642"/>
        <end position="668"/>
    </location>
</feature>
<comment type="caution">
    <text evidence="9">Lacks conserved residue(s) required for the propagation of feature annotation.</text>
</comment>
<proteinExistence type="inferred from homology"/>
<protein>
    <recommendedName>
        <fullName evidence="9">Innexin</fullName>
    </recommendedName>
</protein>
<keyword evidence="8 9" id="KW-0407">Ion channel</keyword>
<dbReference type="Proteomes" id="UP000699462">
    <property type="component" value="Unassembled WGS sequence"/>
</dbReference>
<dbReference type="PROSITE" id="PS51013">
    <property type="entry name" value="PANNEXIN"/>
    <property type="match status" value="1"/>
</dbReference>
<dbReference type="OrthoDB" id="6232833at2759"/>
<accession>A0A8T0DS83</accession>
<dbReference type="GO" id="GO:0034220">
    <property type="term" value="P:monoatomic ion transmembrane transport"/>
    <property type="evidence" value="ECO:0007669"/>
    <property type="project" value="UniProtKB-KW"/>
</dbReference>
<comment type="function">
    <text evidence="9">Structural component of the gap junctions.</text>
</comment>
<evidence type="ECO:0000256" key="1">
    <source>
        <dbReference type="ARBA" id="ARBA00004651"/>
    </source>
</evidence>
<evidence type="ECO:0000256" key="4">
    <source>
        <dbReference type="ARBA" id="ARBA00022692"/>
    </source>
</evidence>
<dbReference type="PRINTS" id="PR01262">
    <property type="entry name" value="INNEXIN"/>
</dbReference>
<evidence type="ECO:0000256" key="6">
    <source>
        <dbReference type="ARBA" id="ARBA00023065"/>
    </source>
</evidence>
<dbReference type="AlphaFoldDB" id="A0A8T0DS83"/>
<name>A0A8T0DS83_9TREM</name>
<comment type="subcellular location">
    <subcellularLocation>
        <location evidence="1 9">Cell membrane</location>
        <topology evidence="1 9">Multi-pass membrane protein</topology>
    </subcellularLocation>
</comment>
<feature type="region of interest" description="Disordered" evidence="10">
    <location>
        <begin position="749"/>
        <end position="770"/>
    </location>
</feature>
<reference evidence="11 12" key="1">
    <citation type="submission" date="2019-07" db="EMBL/GenBank/DDBJ databases">
        <title>Annotation for the trematode Paragonimus westermani.</title>
        <authorList>
            <person name="Choi Y.-J."/>
        </authorList>
    </citation>
    <scope>NUCLEOTIDE SEQUENCE [LARGE SCALE GENOMIC DNA]</scope>
    <source>
        <strain evidence="11">180907_Pwestermani</strain>
    </source>
</reference>
<gene>
    <name evidence="9" type="primary">inx</name>
    <name evidence="11" type="ORF">P879_01831</name>
</gene>
<keyword evidence="6 9" id="KW-0406">Ion transport</keyword>
<evidence type="ECO:0000313" key="12">
    <source>
        <dbReference type="Proteomes" id="UP000699462"/>
    </source>
</evidence>
<dbReference type="Pfam" id="PF00876">
    <property type="entry name" value="Innexin"/>
    <property type="match status" value="5"/>
</dbReference>
<keyword evidence="12" id="KW-1185">Reference proteome</keyword>
<evidence type="ECO:0000313" key="11">
    <source>
        <dbReference type="EMBL" id="KAF8569954.1"/>
    </source>
</evidence>
<feature type="transmembrane region" description="Helical" evidence="9">
    <location>
        <begin position="339"/>
        <end position="361"/>
    </location>
</feature>
<dbReference type="InterPro" id="IPR000990">
    <property type="entry name" value="Innexin"/>
</dbReference>
<feature type="transmembrane region" description="Helical" evidence="9">
    <location>
        <begin position="28"/>
        <end position="45"/>
    </location>
</feature>
<evidence type="ECO:0000256" key="7">
    <source>
        <dbReference type="ARBA" id="ARBA00023136"/>
    </source>
</evidence>
<evidence type="ECO:0000256" key="10">
    <source>
        <dbReference type="SAM" id="MobiDB-lite"/>
    </source>
</evidence>
<sequence length="770" mass="88525">MVASEFYGLFEKISLTNNLGIEDFGDRLNLFTVVLFGVAVAVVGTKQYIMNSITCYIPVGPSGDLFKEYVNDFCWVRGTIPFRPGERFPTSEATWDEYDKYRRIRDKFKEFVNDYCWVHGTIPLRVDEAMPNNDEVWNEYDKFRRITNQFTLEDLSDRLTLVTCVLFCLASTVVGVKQYVFNSISCYIPVAPDGQDFKDYLHSYCWVHGTIPFRANESLPKSEEQWDVYDRIRRHFQTTRGNLQDSADRLNQFTVTLFLLACLIVTSKQYVFNPISCYIPVKPTGDGINAFITDYCWVHGLIPLRPNEQLPTTKEELTAYDKWRRISNQIGLEDTADRLNLFTVVLFGLATMVIGVKQYILNDISCYIPVSPTGEKFKDFVNDYCWVRGTIPLRWDESMPDNDEIWNEYEQYRRITYYQWVPFVLGLQCIFFYIPHIAWQAVCAHRSGGDLFALVKSAADAATSERGTREKQVKRVAEFLEDMIDGQRDCHKHTVRRRLTRRAYDMCGICVVSKRLGTCLVFSYLGVKILTIVNAIMQVYLIQRFLGFTSDGSAGQKSMSLGKAFDPKGVSTVSTENENFNGFGFGLTVANHIRSGRDWPETMLFPRVAYCRVPGIRLVGVENTYTAQCALPINMLNEKIYIFFWFWIVFLIVASCISLILWLVRMVIAPKRKDFIKRFLRVKGVLSRATHQQITRSDLDDFIDEYLRRDGVFLVRMLALNAGEVITAEIVTVLYKDYLAHLDQHENGSTSVEDEKAALADGKGNPPSYV</sequence>